<dbReference type="PROSITE" id="PS51186">
    <property type="entry name" value="GNAT"/>
    <property type="match status" value="1"/>
</dbReference>
<evidence type="ECO:0000256" key="1">
    <source>
        <dbReference type="ARBA" id="ARBA00022598"/>
    </source>
</evidence>
<dbReference type="Gene3D" id="3.40.630.30">
    <property type="match status" value="1"/>
</dbReference>
<evidence type="ECO:0000256" key="8">
    <source>
        <dbReference type="PIRNR" id="PIRNR005751"/>
    </source>
</evidence>
<accession>A0A841G5W6</accession>
<dbReference type="Pfam" id="PF08218">
    <property type="entry name" value="Citrate_ly_lig"/>
    <property type="match status" value="1"/>
</dbReference>
<evidence type="ECO:0000259" key="9">
    <source>
        <dbReference type="PROSITE" id="PS51186"/>
    </source>
</evidence>
<dbReference type="Pfam" id="PF00583">
    <property type="entry name" value="Acetyltransf_1"/>
    <property type="match status" value="1"/>
</dbReference>
<feature type="domain" description="N-acetyltransferase" evidence="9">
    <location>
        <begin position="1"/>
        <end position="129"/>
    </location>
</feature>
<protein>
    <recommendedName>
        <fullName evidence="7 8">[Citrate [pro-3S]-lyase] ligase</fullName>
        <ecNumber evidence="6 8">6.2.1.22</ecNumber>
    </recommendedName>
</protein>
<comment type="function">
    <text evidence="5 8">Acetylation of prosthetic group (2-(5''-phosphoribosyl)-3'-dephosphocoenzyme-A) of the gamma subunit of citrate lyase.</text>
</comment>
<sequence>MNDEYIFCCVLNTELFRWQQIADFLRKNNLDIDPDIEQFIIALDDAQQIVACGGIAGRVLKCIAIDPQLRGQGLALTLMTTLINQAFTLQRYELFLYTKPENEALFTECGFHLLAKVDGQVILMENSATRLQRYCRHLTELRREGDVIGAIVMNANPFTLGHRYLVQQACKECDWVHLFVVQENASEFPYEDRLALIKAGVSDLGNLTIHPGSDYLISRATFPSYFLKDQKIINECHMALDLQLFRNAIAPALGIQRRYVGTEPLCPVTAQYNQAMAYWLTTPSLPSPALELHEIERRLLAKEPISACRVRTLLAQQGPAAVKGLVPESTYRYLWQHYAPPQRISV</sequence>
<dbReference type="RefSeq" id="WP_188025328.1">
    <property type="nucleotide sequence ID" value="NZ_JACHGR010000001.1"/>
</dbReference>
<dbReference type="InterPro" id="IPR004821">
    <property type="entry name" value="Cyt_trans-like"/>
</dbReference>
<keyword evidence="10" id="KW-0456">Lyase</keyword>
<reference evidence="10 11" key="1">
    <citation type="submission" date="2020-08" db="EMBL/GenBank/DDBJ databases">
        <title>Genomic Encyclopedia of Type Strains, Phase IV (KMG-IV): sequencing the most valuable type-strain genomes for metagenomic binning, comparative biology and taxonomic classification.</title>
        <authorList>
            <person name="Goeker M."/>
        </authorList>
    </citation>
    <scope>NUCLEOTIDE SEQUENCE [LARGE SCALE GENOMIC DNA]</scope>
    <source>
        <strain evidence="10 11">DSM 22975</strain>
    </source>
</reference>
<keyword evidence="2 8" id="KW-0547">Nucleotide-binding</keyword>
<dbReference type="NCBIfam" id="TIGR00125">
    <property type="entry name" value="cyt_tran_rel"/>
    <property type="match status" value="1"/>
</dbReference>
<evidence type="ECO:0000256" key="7">
    <source>
        <dbReference type="ARBA" id="ARBA00068968"/>
    </source>
</evidence>
<comment type="catalytic activity">
    <reaction evidence="4 8">
        <text>holo-[citrate lyase ACP] + acetate + ATP = acetyl-[citrate lyase ACP] + AMP + diphosphate</text>
        <dbReference type="Rhea" id="RHEA:23788"/>
        <dbReference type="Rhea" id="RHEA-COMP:10158"/>
        <dbReference type="Rhea" id="RHEA-COMP:13710"/>
        <dbReference type="ChEBI" id="CHEBI:30089"/>
        <dbReference type="ChEBI" id="CHEBI:30616"/>
        <dbReference type="ChEBI" id="CHEBI:33019"/>
        <dbReference type="ChEBI" id="CHEBI:82683"/>
        <dbReference type="ChEBI" id="CHEBI:137976"/>
        <dbReference type="ChEBI" id="CHEBI:456215"/>
        <dbReference type="EC" id="6.2.1.22"/>
    </reaction>
</comment>
<dbReference type="InterPro" id="IPR014729">
    <property type="entry name" value="Rossmann-like_a/b/a_fold"/>
</dbReference>
<evidence type="ECO:0000256" key="6">
    <source>
        <dbReference type="ARBA" id="ARBA00066591"/>
    </source>
</evidence>
<dbReference type="EMBL" id="JACHGR010000001">
    <property type="protein sequence ID" value="MBB6054534.1"/>
    <property type="molecule type" value="Genomic_DNA"/>
</dbReference>
<dbReference type="SUPFAM" id="SSF55729">
    <property type="entry name" value="Acyl-CoA N-acyltransferases (Nat)"/>
    <property type="match status" value="1"/>
</dbReference>
<dbReference type="InterPro" id="IPR005216">
    <property type="entry name" value="Citrate_lyase_ligase"/>
</dbReference>
<dbReference type="GO" id="GO:0016747">
    <property type="term" value="F:acyltransferase activity, transferring groups other than amino-acyl groups"/>
    <property type="evidence" value="ECO:0007669"/>
    <property type="project" value="InterPro"/>
</dbReference>
<dbReference type="GO" id="GO:0008771">
    <property type="term" value="F:[citrate (pro-3S)-lyase] ligase activity"/>
    <property type="evidence" value="ECO:0007669"/>
    <property type="project" value="UniProtKB-EC"/>
</dbReference>
<proteinExistence type="predicted"/>
<dbReference type="Gene3D" id="3.40.50.620">
    <property type="entry name" value="HUPs"/>
    <property type="match status" value="1"/>
</dbReference>
<dbReference type="GO" id="GO:0005524">
    <property type="term" value="F:ATP binding"/>
    <property type="evidence" value="ECO:0007669"/>
    <property type="project" value="UniProtKB-UniRule"/>
</dbReference>
<dbReference type="FunFam" id="3.40.50.620:FF:000071">
    <property type="entry name" value="[Citrate [pro-3S]-lyase] ligase"/>
    <property type="match status" value="1"/>
</dbReference>
<name>A0A841G5W6_9GAMM</name>
<dbReference type="SUPFAM" id="SSF52374">
    <property type="entry name" value="Nucleotidylyl transferase"/>
    <property type="match status" value="1"/>
</dbReference>
<keyword evidence="1 8" id="KW-0436">Ligase</keyword>
<dbReference type="SMART" id="SM00764">
    <property type="entry name" value="Citrate_ly_lig"/>
    <property type="match status" value="1"/>
</dbReference>
<gene>
    <name evidence="10" type="ORF">HNR75_000399</name>
</gene>
<evidence type="ECO:0000256" key="2">
    <source>
        <dbReference type="ARBA" id="ARBA00022741"/>
    </source>
</evidence>
<dbReference type="Proteomes" id="UP000585721">
    <property type="component" value="Unassembled WGS sequence"/>
</dbReference>
<dbReference type="PIRSF" id="PIRSF005751">
    <property type="entry name" value="Acet_citr_lig"/>
    <property type="match status" value="1"/>
</dbReference>
<dbReference type="InterPro" id="IPR000182">
    <property type="entry name" value="GNAT_dom"/>
</dbReference>
<dbReference type="InterPro" id="IPR013166">
    <property type="entry name" value="Citrate_lyase_ligase_C"/>
</dbReference>
<dbReference type="NCBIfam" id="TIGR00124">
    <property type="entry name" value="cit_ly_ligase"/>
    <property type="match status" value="1"/>
</dbReference>
<keyword evidence="3 8" id="KW-0067">ATP-binding</keyword>
<dbReference type="CDD" id="cd02169">
    <property type="entry name" value="Citrate_lyase_ligase"/>
    <property type="match status" value="1"/>
</dbReference>
<dbReference type="InterPro" id="IPR016181">
    <property type="entry name" value="Acyl_CoA_acyltransferase"/>
</dbReference>
<evidence type="ECO:0000256" key="4">
    <source>
        <dbReference type="ARBA" id="ARBA00051405"/>
    </source>
</evidence>
<evidence type="ECO:0000313" key="10">
    <source>
        <dbReference type="EMBL" id="MBB6054534.1"/>
    </source>
</evidence>
<dbReference type="PANTHER" id="PTHR40599">
    <property type="entry name" value="[CITRATE [PRO-3S]-LYASE] LIGASE"/>
    <property type="match status" value="1"/>
</dbReference>
<keyword evidence="11" id="KW-1185">Reference proteome</keyword>
<evidence type="ECO:0000256" key="3">
    <source>
        <dbReference type="ARBA" id="ARBA00022840"/>
    </source>
</evidence>
<dbReference type="PANTHER" id="PTHR40599:SF1">
    <property type="entry name" value="[CITRATE [PRO-3S]-LYASE] LIGASE"/>
    <property type="match status" value="1"/>
</dbReference>
<comment type="caution">
    <text evidence="10">The sequence shown here is derived from an EMBL/GenBank/DDBJ whole genome shotgun (WGS) entry which is preliminary data.</text>
</comment>
<dbReference type="GO" id="GO:0016829">
    <property type="term" value="F:lyase activity"/>
    <property type="evidence" value="ECO:0007669"/>
    <property type="project" value="UniProtKB-KW"/>
</dbReference>
<dbReference type="EC" id="6.2.1.22" evidence="6 8"/>
<evidence type="ECO:0000313" key="11">
    <source>
        <dbReference type="Proteomes" id="UP000585721"/>
    </source>
</evidence>
<organism evidence="10 11">
    <name type="scientific">Tolumonas osonensis</name>
    <dbReference type="NCBI Taxonomy" id="675874"/>
    <lineage>
        <taxon>Bacteria</taxon>
        <taxon>Pseudomonadati</taxon>
        <taxon>Pseudomonadota</taxon>
        <taxon>Gammaproteobacteria</taxon>
        <taxon>Aeromonadales</taxon>
        <taxon>Aeromonadaceae</taxon>
        <taxon>Tolumonas</taxon>
    </lineage>
</organism>
<evidence type="ECO:0000256" key="5">
    <source>
        <dbReference type="ARBA" id="ARBA00058086"/>
    </source>
</evidence>
<dbReference type="AlphaFoldDB" id="A0A841G5W6"/>